<protein>
    <recommendedName>
        <fullName evidence="4">histidine kinase</fullName>
        <ecNumber evidence="4">2.7.13.3</ecNumber>
    </recommendedName>
</protein>
<dbReference type="Proteomes" id="UP000006158">
    <property type="component" value="Chromosome"/>
</dbReference>
<sequence>MGQTSTVIRAPRGPTARGMNTRMGLLSRKVGDLRIYLGAAPGVGKTYSMLAEAHRRMERGTDVVAAMVDTHGRRKVGQLLASIDVIPPLIVEHEGTEYQEIDVPALLMRRPKVVLVDDLAHTNAPGSRNPKRWQDVEELLNAGITVISTVNIQNLESVADLAGQITGVDEPDRIPDEVVRAADQIELVDITPEALRRRLAHGNIYPRERVDAALSNYFRPENLTALRQLALLWLADQVDAALEKYRSANKIPDTWKPRERVVVGVTGGPGSETQVRRASLIASRTGADLKVVHVVRGDGLTVTSAQQKRVLRDLAASLGATLHTVIGDDVAATLIDFARDVNATQLVVGTSRRSRLARFFDEGITATVVQRSGPLDVHVVTHEEAGTGISKPRVGPGASVTGWLAAVALPPAICALLLAVPPLGVGTQTALFVAGVLMIALLGGIARAALSAVLSGVLITYFLIEPRNSFAVAGADSALTTGVLLGLAIAVAGLVDQTARHSRAARRASQNAELLALFADGVLRDADPGALLERVRETYAQRSVSLLRGRTGEVLAHAGANPCTDIDEADTTIEIGDDEYWLLLAGPDLTSHDRRVLNAVAEQAVSLVKKRRQADEAIKFDTEAEKLRSSIQSAITHNLRTPLVTAKAAIAGAAHDNPPPDDTVELLAAAEKSVDELSVLVVNLLDSSCLATGAIRPELRPVDLRDAVEHVLRDIGPDARRVHVDVDGTPVLADGELLGRVLGNLLTNSLRYGDPDGDSAGDSGVVRVTAGQVDDRVLIAVVDSGPGIPRGSEHEAFAPFQRLGRDDANIGVGLGLPVASGLVEAMGGKISMTETPGGGLTVEIDLPAARRSE</sequence>
<keyword evidence="11 14" id="KW-1133">Transmembrane helix</keyword>
<organism evidence="16 17">
    <name type="scientific">Mycolicibacterium smegmatis (strain ATCC 700084 / mc(2)155)</name>
    <name type="common">Mycobacterium smegmatis</name>
    <dbReference type="NCBI Taxonomy" id="246196"/>
    <lineage>
        <taxon>Bacteria</taxon>
        <taxon>Bacillati</taxon>
        <taxon>Actinomycetota</taxon>
        <taxon>Actinomycetes</taxon>
        <taxon>Mycobacteriales</taxon>
        <taxon>Mycobacteriaceae</taxon>
        <taxon>Mycolicibacterium</taxon>
    </lineage>
</organism>
<evidence type="ECO:0000256" key="6">
    <source>
        <dbReference type="ARBA" id="ARBA00022679"/>
    </source>
</evidence>
<dbReference type="InterPro" id="IPR003852">
    <property type="entry name" value="Sig_transdc_His_kinase_KdpD_N"/>
</dbReference>
<dbReference type="CDD" id="cd00075">
    <property type="entry name" value="HATPase"/>
    <property type="match status" value="1"/>
</dbReference>
<dbReference type="Pfam" id="PF00582">
    <property type="entry name" value="Usp"/>
    <property type="match status" value="1"/>
</dbReference>
<dbReference type="GO" id="GO:0005886">
    <property type="term" value="C:plasma membrane"/>
    <property type="evidence" value="ECO:0007669"/>
    <property type="project" value="UniProtKB-SubCell"/>
</dbReference>
<dbReference type="KEGG" id="msg:MSMEI_5226"/>
<evidence type="ECO:0000256" key="13">
    <source>
        <dbReference type="ARBA" id="ARBA00023136"/>
    </source>
</evidence>
<evidence type="ECO:0000256" key="10">
    <source>
        <dbReference type="ARBA" id="ARBA00022840"/>
    </source>
</evidence>
<comment type="catalytic activity">
    <reaction evidence="1">
        <text>ATP + protein L-histidine = ADP + protein N-phospho-L-histidine.</text>
        <dbReference type="EC" id="2.7.13.3"/>
    </reaction>
</comment>
<accession>I7FK16</accession>
<evidence type="ECO:0000313" key="17">
    <source>
        <dbReference type="Proteomes" id="UP000006158"/>
    </source>
</evidence>
<evidence type="ECO:0000313" key="16">
    <source>
        <dbReference type="EMBL" id="AFP41670.1"/>
    </source>
</evidence>
<dbReference type="InterPro" id="IPR036097">
    <property type="entry name" value="HisK_dim/P_sf"/>
</dbReference>
<dbReference type="InterPro" id="IPR006016">
    <property type="entry name" value="UspA"/>
</dbReference>
<evidence type="ECO:0000256" key="14">
    <source>
        <dbReference type="SAM" id="Phobius"/>
    </source>
</evidence>
<feature type="transmembrane region" description="Helical" evidence="14">
    <location>
        <begin position="431"/>
        <end position="464"/>
    </location>
</feature>
<dbReference type="Gene3D" id="3.40.50.300">
    <property type="entry name" value="P-loop containing nucleotide triphosphate hydrolases"/>
    <property type="match status" value="1"/>
</dbReference>
<dbReference type="GO" id="GO:0005737">
    <property type="term" value="C:cytoplasm"/>
    <property type="evidence" value="ECO:0007669"/>
    <property type="project" value="UniProtKB-ARBA"/>
</dbReference>
<evidence type="ECO:0000256" key="7">
    <source>
        <dbReference type="ARBA" id="ARBA00022692"/>
    </source>
</evidence>
<dbReference type="GO" id="GO:0005524">
    <property type="term" value="F:ATP binding"/>
    <property type="evidence" value="ECO:0007669"/>
    <property type="project" value="UniProtKB-KW"/>
</dbReference>
<dbReference type="PRINTS" id="PR00344">
    <property type="entry name" value="BCTRLSENSOR"/>
</dbReference>
<keyword evidence="12" id="KW-0902">Two-component regulatory system</keyword>
<evidence type="ECO:0000256" key="3">
    <source>
        <dbReference type="ARBA" id="ARBA00004236"/>
    </source>
</evidence>
<dbReference type="EMBL" id="CP001663">
    <property type="protein sequence ID" value="AFP41670.1"/>
    <property type="molecule type" value="Genomic_DNA"/>
</dbReference>
<dbReference type="PANTHER" id="PTHR45569:SF1">
    <property type="entry name" value="SENSOR PROTEIN KDPD"/>
    <property type="match status" value="1"/>
</dbReference>
<dbReference type="Gene3D" id="3.30.565.10">
    <property type="entry name" value="Histidine kinase-like ATPase, C-terminal domain"/>
    <property type="match status" value="1"/>
</dbReference>
<evidence type="ECO:0000256" key="5">
    <source>
        <dbReference type="ARBA" id="ARBA00022553"/>
    </source>
</evidence>
<proteinExistence type="predicted"/>
<keyword evidence="8" id="KW-0547">Nucleotide-binding</keyword>
<keyword evidence="5" id="KW-0597">Phosphoprotein</keyword>
<evidence type="ECO:0000256" key="4">
    <source>
        <dbReference type="ARBA" id="ARBA00012438"/>
    </source>
</evidence>
<dbReference type="InterPro" id="IPR003594">
    <property type="entry name" value="HATPase_dom"/>
</dbReference>
<gene>
    <name evidence="16" type="primary">kdpD</name>
    <name evidence="16" type="ordered locus">MSMEI_5226</name>
</gene>
<dbReference type="AlphaFoldDB" id="I7FK16"/>
<evidence type="ECO:0000259" key="15">
    <source>
        <dbReference type="PROSITE" id="PS50109"/>
    </source>
</evidence>
<keyword evidence="6 16" id="KW-0808">Transferase</keyword>
<dbReference type="SUPFAM" id="SSF55874">
    <property type="entry name" value="ATPase domain of HSP90 chaperone/DNA topoisomerase II/histidine kinase"/>
    <property type="match status" value="1"/>
</dbReference>
<dbReference type="Gene3D" id="1.10.287.130">
    <property type="match status" value="1"/>
</dbReference>
<dbReference type="SUPFAM" id="SSF52402">
    <property type="entry name" value="Adenine nucleotide alpha hydrolases-like"/>
    <property type="match status" value="1"/>
</dbReference>
<comment type="subcellular location">
    <subcellularLocation>
        <location evidence="3">Cell membrane</location>
    </subcellularLocation>
    <subcellularLocation>
        <location evidence="2">Membrane</location>
        <topology evidence="2">Multi-pass membrane protein</topology>
    </subcellularLocation>
</comment>
<dbReference type="PATRIC" id="fig|246196.56.peg.5347"/>
<dbReference type="InterPro" id="IPR004358">
    <property type="entry name" value="Sig_transdc_His_kin-like_C"/>
</dbReference>
<evidence type="ECO:0000256" key="9">
    <source>
        <dbReference type="ARBA" id="ARBA00022777"/>
    </source>
</evidence>
<dbReference type="Pfam" id="PF02518">
    <property type="entry name" value="HATPase_c"/>
    <property type="match status" value="1"/>
</dbReference>
<dbReference type="PANTHER" id="PTHR45569">
    <property type="entry name" value="SENSOR PROTEIN KDPD"/>
    <property type="match status" value="1"/>
</dbReference>
<dbReference type="PROSITE" id="PS50109">
    <property type="entry name" value="HIS_KIN"/>
    <property type="match status" value="1"/>
</dbReference>
<dbReference type="InterPro" id="IPR005467">
    <property type="entry name" value="His_kinase_dom"/>
</dbReference>
<evidence type="ECO:0000256" key="1">
    <source>
        <dbReference type="ARBA" id="ARBA00000085"/>
    </source>
</evidence>
<feature type="transmembrane region" description="Helical" evidence="14">
    <location>
        <begin position="400"/>
        <end position="419"/>
    </location>
</feature>
<name>I7FK16_MYCS2</name>
<dbReference type="InterPro" id="IPR025201">
    <property type="entry name" value="KdpD_TM"/>
</dbReference>
<keyword evidence="13 14" id="KW-0472">Membrane</keyword>
<dbReference type="GO" id="GO:0000155">
    <property type="term" value="F:phosphorelay sensor kinase activity"/>
    <property type="evidence" value="ECO:0007669"/>
    <property type="project" value="InterPro"/>
</dbReference>
<reference evidence="16 17" key="2">
    <citation type="journal article" date="2009" name="Genome Res.">
        <title>Ortho-proteogenomics: multiple proteomes investigation through orthology and a new MS-based protocol.</title>
        <authorList>
            <person name="Gallien S."/>
            <person name="Perrodou E."/>
            <person name="Carapito C."/>
            <person name="Deshayes C."/>
            <person name="Reyrat J.M."/>
            <person name="Van Dorsselaer A."/>
            <person name="Poch O."/>
            <person name="Schaeffer C."/>
            <person name="Lecompte O."/>
        </authorList>
    </citation>
    <scope>NUCLEOTIDE SEQUENCE [LARGE SCALE GENOMIC DNA]</scope>
    <source>
        <strain evidence="17">ATCC 700084 / mc(2)155</strain>
    </source>
</reference>
<keyword evidence="7 14" id="KW-0812">Transmembrane</keyword>
<feature type="transmembrane region" description="Helical" evidence="14">
    <location>
        <begin position="470"/>
        <end position="495"/>
    </location>
</feature>
<dbReference type="InterPro" id="IPR036890">
    <property type="entry name" value="HATPase_C_sf"/>
</dbReference>
<evidence type="ECO:0000256" key="11">
    <source>
        <dbReference type="ARBA" id="ARBA00022989"/>
    </source>
</evidence>
<keyword evidence="9" id="KW-0418">Kinase</keyword>
<dbReference type="SUPFAM" id="SSF47384">
    <property type="entry name" value="Homodimeric domain of signal transducing histidine kinase"/>
    <property type="match status" value="1"/>
</dbReference>
<dbReference type="InterPro" id="IPR027417">
    <property type="entry name" value="P-loop_NTPase"/>
</dbReference>
<dbReference type="InterPro" id="IPR038318">
    <property type="entry name" value="KdpD_sf"/>
</dbReference>
<evidence type="ECO:0000256" key="2">
    <source>
        <dbReference type="ARBA" id="ARBA00004141"/>
    </source>
</evidence>
<reference evidence="16 17" key="1">
    <citation type="journal article" date="2007" name="Genome Biol.">
        <title>Interrupted coding sequences in Mycobacterium smegmatis: authentic mutations or sequencing errors?</title>
        <authorList>
            <person name="Deshayes C."/>
            <person name="Perrodou E."/>
            <person name="Gallien S."/>
            <person name="Euphrasie D."/>
            <person name="Schaeffer C."/>
            <person name="Van-Dorsselaer A."/>
            <person name="Poch O."/>
            <person name="Lecompte O."/>
            <person name="Reyrat J.M."/>
        </authorList>
    </citation>
    <scope>NUCLEOTIDE SEQUENCE [LARGE SCALE GENOMIC DNA]</scope>
    <source>
        <strain evidence="17">ATCC 700084 / mc(2)155</strain>
    </source>
</reference>
<dbReference type="FunFam" id="3.40.50.300:FF:000483">
    <property type="entry name" value="Sensor histidine kinase KdpD"/>
    <property type="match status" value="1"/>
</dbReference>
<dbReference type="Pfam" id="PF02702">
    <property type="entry name" value="KdpD"/>
    <property type="match status" value="1"/>
</dbReference>
<feature type="domain" description="Histidine kinase" evidence="15">
    <location>
        <begin position="634"/>
        <end position="850"/>
    </location>
</feature>
<dbReference type="SMART" id="SM00387">
    <property type="entry name" value="HATPase_c"/>
    <property type="match status" value="1"/>
</dbReference>
<dbReference type="Gene3D" id="3.40.50.12370">
    <property type="match status" value="1"/>
</dbReference>
<evidence type="ECO:0000256" key="12">
    <source>
        <dbReference type="ARBA" id="ARBA00023012"/>
    </source>
</evidence>
<dbReference type="EC" id="2.7.13.3" evidence="4"/>
<dbReference type="Gene3D" id="1.20.120.620">
    <property type="entry name" value="Backbone structure of the membrane domain of e. Coli histidine kinase receptor kdpd"/>
    <property type="match status" value="1"/>
</dbReference>
<evidence type="ECO:0000256" key="8">
    <source>
        <dbReference type="ARBA" id="ARBA00022741"/>
    </source>
</evidence>
<dbReference type="InterPro" id="IPR052023">
    <property type="entry name" value="Histidine_kinase_KdpD"/>
</dbReference>
<dbReference type="Pfam" id="PF13493">
    <property type="entry name" value="DUF4118"/>
    <property type="match status" value="1"/>
</dbReference>
<keyword evidence="10" id="KW-0067">ATP-binding</keyword>